<dbReference type="FunFam" id="3.30.56.70:FF:000001">
    <property type="entry name" value="tRNA (guanine(26)-N(2))-dimethyltransferase"/>
    <property type="match status" value="1"/>
</dbReference>
<dbReference type="AlphaFoldDB" id="A0A7C8MWB2"/>
<evidence type="ECO:0000313" key="16">
    <source>
        <dbReference type="Proteomes" id="UP000481858"/>
    </source>
</evidence>
<dbReference type="EC" id="2.1.1.216" evidence="7"/>
<dbReference type="GO" id="GO:0000049">
    <property type="term" value="F:tRNA binding"/>
    <property type="evidence" value="ECO:0007669"/>
    <property type="project" value="UniProtKB-UniRule"/>
</dbReference>
<evidence type="ECO:0000256" key="8">
    <source>
        <dbReference type="ARBA" id="ARBA00051897"/>
    </source>
</evidence>
<sequence length="1256" mass="139558">MATKFSNGSASTSALGPTSNADVKPFVRDGQEYTEVKEGLARILVPFSKPNPSEKANKTVEEQQMVFYNPIQQFNRDLTVLAIKAYGEGLLSKPRSANAKHIAKRKRDKSDIDGPNHKKHREQPTDATETTTADVTSPARVSDGSAERKDVSMSDVNDGTGELGATQEESTTVADQSLPEAVKEPEPERENVVRHNGPSFTILDALSATGLRALRYAQELPFVTSVTANDLLPSAVEAIRRNAEHNGVESKIIATTGDARAHMYSMLAEEVSRDHDREKHHKKNKSKGKRYNVIDLDPYGTAAPFLDAAVNAVRDDGGLLCVTCTDSGVWASNGYPEKAFSLYGGVPVKGSFSHEAGLRLILHTIAASAARYGLAIEPLLSLSIDYYVRIFVKIRRSPAQVKFLAGKTMVVYNCDQGCGAWETQLLARNKKATNKSGKGTYYKHGSALAPTADSNCKHCDSKMHLAGPMYAGPLHSPDFIKKILDDLPAAPDDIYGTKPRIEGMLYTALEESLPPSEDTSLENKEDEFAALEPYPFYFHPTNLAGAMRCICPDEDSFRGALRHLGYEVTRSHCKAGSMKTNAPWSVVWHVMREWTRQKRPVKTENIGEGTPTYKLLRLGGAENKDDDEIDKLEVVFDQRLGRDKSKPGLAKLLYLVGEEMTAQSKRPRFKAMNAHKARTTLQKAATLNQAWLNPLIFIGYLNTPIPFIHSPSSFSFSFWSSSSFLSFSSYPFLILFLLPPLLLTPTLLAMARLLNIPLEVLFQITSYLTTREYGFLRGTCKELEASLFGAFASEFFSKKQFALIEFSIQVLVDIAKSRLGPSLTHIIIHLEHPHHTECLNHAQFISTGLDVEMLSEAIRHLPNLETIGMRDFRSKKRSRDDTVWNSYGCPEFERKTNRALVIPRSPFMYSTAADRGPEYTSHVFLTILRALGNAAVSGCNPKLTRLEVLLHFCRFQDEAFKIPDHLDAQISPMLGKFTAILLDNLTECSLSDNLSESSLSVAVDHICGKNKPTIAVGFFLSRFLEKAPALEQLRLNFQAYHHPNSIPGVLGWLTGARPDCTDPRANPIDSLPLANVRPSLVGTVEDGTNSSFIKASDSLPCRFPPTPDFSKLNALDIGMAQLQESDLLALYERYKSTLRCVSLHKVTLSSPNGKKTSSNPWARLCEKMAEADLNLELLKLSYLRHISLPPRSRRGYLTFRDSKQKHVKIWRGSAFAQSAKDIIDEMDCQWDKFDDVDDDENMDIDEDGSSVDDNDD</sequence>
<keyword evidence="4 12" id="KW-0949">S-adenosyl-L-methionine</keyword>
<evidence type="ECO:0000256" key="2">
    <source>
        <dbReference type="ARBA" id="ARBA00022603"/>
    </source>
</evidence>
<dbReference type="InterPro" id="IPR002905">
    <property type="entry name" value="Trm1"/>
</dbReference>
<feature type="region of interest" description="Disordered" evidence="13">
    <location>
        <begin position="96"/>
        <end position="196"/>
    </location>
</feature>
<dbReference type="Gene3D" id="3.40.50.150">
    <property type="entry name" value="Vaccinia Virus protein VP39"/>
    <property type="match status" value="1"/>
</dbReference>
<feature type="region of interest" description="Disordered" evidence="13">
    <location>
        <begin position="1233"/>
        <end position="1256"/>
    </location>
</feature>
<comment type="similarity">
    <text evidence="12">Belongs to the class I-like SAM-binding methyltransferase superfamily. Trm1 family.</text>
</comment>
<evidence type="ECO:0000256" key="5">
    <source>
        <dbReference type="ARBA" id="ARBA00022694"/>
    </source>
</evidence>
<dbReference type="Pfam" id="PF02005">
    <property type="entry name" value="TRM"/>
    <property type="match status" value="1"/>
</dbReference>
<dbReference type="PANTHER" id="PTHR10631:SF3">
    <property type="entry name" value="TRNA (GUANINE(26)-N(2))-DIMETHYLTRANSFERASE"/>
    <property type="match status" value="1"/>
</dbReference>
<evidence type="ECO:0000256" key="6">
    <source>
        <dbReference type="ARBA" id="ARBA00022884"/>
    </source>
</evidence>
<evidence type="ECO:0000256" key="7">
    <source>
        <dbReference type="ARBA" id="ARBA00039099"/>
    </source>
</evidence>
<proteinExistence type="inferred from homology"/>
<organism evidence="15 16">
    <name type="scientific">Xylaria multiplex</name>
    <dbReference type="NCBI Taxonomy" id="323545"/>
    <lineage>
        <taxon>Eukaryota</taxon>
        <taxon>Fungi</taxon>
        <taxon>Dikarya</taxon>
        <taxon>Ascomycota</taxon>
        <taxon>Pezizomycotina</taxon>
        <taxon>Sordariomycetes</taxon>
        <taxon>Xylariomycetidae</taxon>
        <taxon>Xylariales</taxon>
        <taxon>Xylariaceae</taxon>
        <taxon>Xylaria</taxon>
    </lineage>
</organism>
<feature type="region of interest" description="Disordered" evidence="13">
    <location>
        <begin position="1"/>
        <end position="26"/>
    </location>
</feature>
<keyword evidence="16" id="KW-1185">Reference proteome</keyword>
<dbReference type="SUPFAM" id="SSF53335">
    <property type="entry name" value="S-adenosyl-L-methionine-dependent methyltransferases"/>
    <property type="match status" value="1"/>
</dbReference>
<dbReference type="Gene3D" id="3.30.56.70">
    <property type="entry name" value="N2,N2-dimethylguanosine tRNA methyltransferase, C-terminal domain"/>
    <property type="match status" value="1"/>
</dbReference>
<feature type="compositionally biased region" description="Basic and acidic residues" evidence="13">
    <location>
        <begin position="181"/>
        <end position="193"/>
    </location>
</feature>
<feature type="domain" description="F-box" evidence="14">
    <location>
        <begin position="750"/>
        <end position="799"/>
    </location>
</feature>
<evidence type="ECO:0000256" key="4">
    <source>
        <dbReference type="ARBA" id="ARBA00022691"/>
    </source>
</evidence>
<evidence type="ECO:0000259" key="14">
    <source>
        <dbReference type="PROSITE" id="PS50181"/>
    </source>
</evidence>
<reference evidence="15 16" key="1">
    <citation type="submission" date="2019-12" db="EMBL/GenBank/DDBJ databases">
        <title>Draft genome sequence of the ascomycete Xylaria multiplex DSM 110363.</title>
        <authorList>
            <person name="Buettner E."/>
            <person name="Kellner H."/>
        </authorList>
    </citation>
    <scope>NUCLEOTIDE SEQUENCE [LARGE SCALE GENOMIC DNA]</scope>
    <source>
        <strain evidence="15 16">DSM 110363</strain>
    </source>
</reference>
<dbReference type="GO" id="GO:0002940">
    <property type="term" value="P:tRNA N2-guanine methylation"/>
    <property type="evidence" value="ECO:0007669"/>
    <property type="project" value="TreeGrafter"/>
</dbReference>
<accession>A0A7C8MWB2</accession>
<keyword evidence="2 12" id="KW-0489">Methyltransferase</keyword>
<keyword evidence="5 12" id="KW-0819">tRNA processing</keyword>
<feature type="compositionally biased region" description="Polar residues" evidence="13">
    <location>
        <begin position="1"/>
        <end position="21"/>
    </location>
</feature>
<evidence type="ECO:0000256" key="3">
    <source>
        <dbReference type="ARBA" id="ARBA00022679"/>
    </source>
</evidence>
<dbReference type="PROSITE" id="PS50181">
    <property type="entry name" value="FBOX"/>
    <property type="match status" value="1"/>
</dbReference>
<dbReference type="InParanoid" id="A0A7C8MWB2"/>
<evidence type="ECO:0000313" key="15">
    <source>
        <dbReference type="EMBL" id="KAF2967174.1"/>
    </source>
</evidence>
<dbReference type="GO" id="GO:0160104">
    <property type="term" value="F:tRNA (guanine(26)-N2)-dimethyltransferase activity"/>
    <property type="evidence" value="ECO:0007669"/>
    <property type="project" value="UniProtKB-EC"/>
</dbReference>
<dbReference type="GO" id="GO:0005634">
    <property type="term" value="C:nucleus"/>
    <property type="evidence" value="ECO:0007669"/>
    <property type="project" value="TreeGrafter"/>
</dbReference>
<gene>
    <name evidence="15" type="ORF">GQX73_g6351</name>
</gene>
<dbReference type="InterPro" id="IPR001810">
    <property type="entry name" value="F-box_dom"/>
</dbReference>
<dbReference type="PROSITE" id="PS51626">
    <property type="entry name" value="SAM_MT_TRM1"/>
    <property type="match status" value="1"/>
</dbReference>
<dbReference type="InterPro" id="IPR029063">
    <property type="entry name" value="SAM-dependent_MTases_sf"/>
</dbReference>
<dbReference type="OrthoDB" id="6349953at2759"/>
<feature type="compositionally biased region" description="Low complexity" evidence="13">
    <location>
        <begin position="125"/>
        <end position="136"/>
    </location>
</feature>
<name>A0A7C8MWB2_9PEZI</name>
<evidence type="ECO:0000256" key="9">
    <source>
        <dbReference type="ARBA" id="ARBA00077143"/>
    </source>
</evidence>
<evidence type="ECO:0000256" key="1">
    <source>
        <dbReference type="ARBA" id="ARBA00022555"/>
    </source>
</evidence>
<dbReference type="Proteomes" id="UP000481858">
    <property type="component" value="Unassembled WGS sequence"/>
</dbReference>
<evidence type="ECO:0000256" key="13">
    <source>
        <dbReference type="SAM" id="MobiDB-lite"/>
    </source>
</evidence>
<comment type="catalytic activity">
    <reaction evidence="8">
        <text>guanosine(26) in tRNA + 2 S-adenosyl-L-methionine = N(2)-dimethylguanosine(26) in tRNA + 2 S-adenosyl-L-homocysteine + 2 H(+)</text>
        <dbReference type="Rhea" id="RHEA:43140"/>
        <dbReference type="Rhea" id="RHEA-COMP:10359"/>
        <dbReference type="Rhea" id="RHEA-COMP:10360"/>
        <dbReference type="ChEBI" id="CHEBI:15378"/>
        <dbReference type="ChEBI" id="CHEBI:57856"/>
        <dbReference type="ChEBI" id="CHEBI:59789"/>
        <dbReference type="ChEBI" id="CHEBI:74269"/>
        <dbReference type="ChEBI" id="CHEBI:74513"/>
        <dbReference type="EC" id="2.1.1.216"/>
    </reaction>
</comment>
<dbReference type="InterPro" id="IPR042296">
    <property type="entry name" value="tRNA_met_Trm1_C"/>
</dbReference>
<protein>
    <recommendedName>
        <fullName evidence="7">tRNA (guanine(26)-N(2))-dimethyltransferase</fullName>
        <ecNumber evidence="7">2.1.1.216</ecNumber>
    </recommendedName>
    <alternativeName>
        <fullName evidence="10">tRNA 2,2-dimethylguanosine-26 methyltransferase</fullName>
    </alternativeName>
    <alternativeName>
        <fullName evidence="9">tRNA(guanine-26,N(2)-N(2)) methyltransferase</fullName>
    </alternativeName>
    <alternativeName>
        <fullName evidence="11">tRNA(m(2,2)G26)dimethyltransferase</fullName>
    </alternativeName>
</protein>
<dbReference type="EMBL" id="WUBL01000072">
    <property type="protein sequence ID" value="KAF2967174.1"/>
    <property type="molecule type" value="Genomic_DNA"/>
</dbReference>
<evidence type="ECO:0000256" key="11">
    <source>
        <dbReference type="ARBA" id="ARBA00083299"/>
    </source>
</evidence>
<keyword evidence="3 12" id="KW-0808">Transferase</keyword>
<comment type="caution">
    <text evidence="15">The sequence shown here is derived from an EMBL/GenBank/DDBJ whole genome shotgun (WGS) entry which is preliminary data.</text>
</comment>
<evidence type="ECO:0000256" key="12">
    <source>
        <dbReference type="PROSITE-ProRule" id="PRU00958"/>
    </source>
</evidence>
<evidence type="ECO:0000256" key="10">
    <source>
        <dbReference type="ARBA" id="ARBA00082896"/>
    </source>
</evidence>
<keyword evidence="1 12" id="KW-0820">tRNA-binding</keyword>
<keyword evidence="6 12" id="KW-0694">RNA-binding</keyword>
<dbReference type="NCBIfam" id="TIGR00308">
    <property type="entry name" value="TRM1"/>
    <property type="match status" value="1"/>
</dbReference>
<dbReference type="PANTHER" id="PTHR10631">
    <property type="entry name" value="N 2 ,N 2 -DIMETHYLGUANOSINE TRNA METHYLTRANSFERASE"/>
    <property type="match status" value="1"/>
</dbReference>